<evidence type="ECO:0000313" key="1">
    <source>
        <dbReference type="EMBL" id="KAF3454073.1"/>
    </source>
</evidence>
<dbReference type="Proteomes" id="UP000796880">
    <property type="component" value="Unassembled WGS sequence"/>
</dbReference>
<accession>A0A8K0MQB7</accession>
<name>A0A8K0MQB7_9ROSA</name>
<evidence type="ECO:0000313" key="2">
    <source>
        <dbReference type="Proteomes" id="UP000796880"/>
    </source>
</evidence>
<dbReference type="EMBL" id="VOIH02000002">
    <property type="protein sequence ID" value="KAF3454073.1"/>
    <property type="molecule type" value="Genomic_DNA"/>
</dbReference>
<protein>
    <submittedName>
        <fullName evidence="1">Uncharacterized protein</fullName>
    </submittedName>
</protein>
<gene>
    <name evidence="1" type="ORF">FNV43_RR04520</name>
</gene>
<reference evidence="1" key="1">
    <citation type="submission" date="2020-03" db="EMBL/GenBank/DDBJ databases">
        <title>A high-quality chromosome-level genome assembly of a woody plant with both climbing and erect habits, Rhamnella rubrinervis.</title>
        <authorList>
            <person name="Lu Z."/>
            <person name="Yang Y."/>
            <person name="Zhu X."/>
            <person name="Sun Y."/>
        </authorList>
    </citation>
    <scope>NUCLEOTIDE SEQUENCE</scope>
    <source>
        <strain evidence="1">BYM</strain>
        <tissue evidence="1">Leaf</tissue>
    </source>
</reference>
<proteinExistence type="predicted"/>
<keyword evidence="2" id="KW-1185">Reference proteome</keyword>
<dbReference type="AlphaFoldDB" id="A0A8K0MQB7"/>
<organism evidence="1 2">
    <name type="scientific">Rhamnella rubrinervis</name>
    <dbReference type="NCBI Taxonomy" id="2594499"/>
    <lineage>
        <taxon>Eukaryota</taxon>
        <taxon>Viridiplantae</taxon>
        <taxon>Streptophyta</taxon>
        <taxon>Embryophyta</taxon>
        <taxon>Tracheophyta</taxon>
        <taxon>Spermatophyta</taxon>
        <taxon>Magnoliopsida</taxon>
        <taxon>eudicotyledons</taxon>
        <taxon>Gunneridae</taxon>
        <taxon>Pentapetalae</taxon>
        <taxon>rosids</taxon>
        <taxon>fabids</taxon>
        <taxon>Rosales</taxon>
        <taxon>Rhamnaceae</taxon>
        <taxon>rhamnoid group</taxon>
        <taxon>Rhamneae</taxon>
        <taxon>Rhamnella</taxon>
    </lineage>
</organism>
<comment type="caution">
    <text evidence="1">The sequence shown here is derived from an EMBL/GenBank/DDBJ whole genome shotgun (WGS) entry which is preliminary data.</text>
</comment>
<sequence length="298" mass="32997">MHSGFGGAFPFSDAFSVECSLTTGMYPLFRVDLMPNWLSGLRLRKIGKRESAVHGKCASHRGYETWRPEKREGSLKGKLGEITVHSASLDAGDPTIVDAIKNIYARNWPASRPTSSGSALKSWKIGGINRNGDMPFGFSTFALDYLYQKVLRLLSFREHAIGKMNKHTPQLVPTLQSALPRFCELSNKLELADLPLPPCPLPLGFRTRAGTSNPTYNDSSVRDSIGSVIVVNENDTFFSLCVGNENIWIQTTRNISCNSTVRLLSWLLTMWELVDGATILGVDFLLLGLFHVKIKDSS</sequence>